<dbReference type="Pfam" id="PF13450">
    <property type="entry name" value="NAD_binding_8"/>
    <property type="match status" value="1"/>
</dbReference>
<dbReference type="Gene3D" id="3.40.50.720">
    <property type="entry name" value="NAD(P)-binding Rossmann-like Domain"/>
    <property type="match status" value="3"/>
</dbReference>
<feature type="domain" description="UDP-galactopyranose mutase C-terminal" evidence="6">
    <location>
        <begin position="146"/>
        <end position="351"/>
    </location>
</feature>
<dbReference type="EMBL" id="AZDZ01000019">
    <property type="protein sequence ID" value="KRK79028.1"/>
    <property type="molecule type" value="Genomic_DNA"/>
</dbReference>
<dbReference type="STRING" id="1423775.FD03_GL001390"/>
<dbReference type="eggNOG" id="COG0562">
    <property type="taxonomic scope" value="Bacteria"/>
</dbReference>
<sequence>MKYVVVGSGLFGSVFAHEAAKRGHNVVVLEKRNHVGGNIYTKEIEGIQVHEYGAHIFHTNNKDIWTYINNFSDFNNYINSPIANYKDEIYNLPFNMNTFNKLWGVIKPEDAKSKIESQKKELNINNNPSNLEEQAISLVGIDVYKKLVKGYTEKQWGKSAKNLPAFIIRRLPVRFTYDNNYFNDTYQGIPIGGYTPIIEKMLDSKLIDVKLNTDFFDHRNEYLNSNCKIIFTGMIDQFFDYKLGELEYRSLKFDTRVLNQNNYQGNAVVNYTDSETKFTRIIEHKHFEFGKGNKNMTVVTKEFPQKWHRGCEPYYPINDKNNKVLYSQYVKMAKKEQPNVVFGGRLGQYRYYNMDQTIMAALQIVKREL</sequence>
<proteinExistence type="inferred from homology"/>
<dbReference type="RefSeq" id="WP_025025321.1">
    <property type="nucleotide sequence ID" value="NZ_AZDZ01000019.1"/>
</dbReference>
<dbReference type="GO" id="GO:0050660">
    <property type="term" value="F:flavin adenine dinucleotide binding"/>
    <property type="evidence" value="ECO:0007669"/>
    <property type="project" value="TreeGrafter"/>
</dbReference>
<evidence type="ECO:0000313" key="8">
    <source>
        <dbReference type="Proteomes" id="UP000051248"/>
    </source>
</evidence>
<gene>
    <name evidence="7" type="ORF">FD03_GL001390</name>
</gene>
<dbReference type="SUPFAM" id="SSF54373">
    <property type="entry name" value="FAD-linked reductases, C-terminal domain"/>
    <property type="match status" value="1"/>
</dbReference>
<dbReference type="InterPro" id="IPR015899">
    <property type="entry name" value="UDP-GalPyranose_mutase_C"/>
</dbReference>
<evidence type="ECO:0000259" key="6">
    <source>
        <dbReference type="Pfam" id="PF03275"/>
    </source>
</evidence>
<keyword evidence="5" id="KW-0413">Isomerase</keyword>
<dbReference type="NCBIfam" id="TIGR00031">
    <property type="entry name" value="UDP-GALP_mutase"/>
    <property type="match status" value="1"/>
</dbReference>
<organism evidence="7 8">
    <name type="scientific">Companilactobacillus nodensis DSM 19682 = JCM 14932 = NBRC 107160</name>
    <dbReference type="NCBI Taxonomy" id="1423775"/>
    <lineage>
        <taxon>Bacteria</taxon>
        <taxon>Bacillati</taxon>
        <taxon>Bacillota</taxon>
        <taxon>Bacilli</taxon>
        <taxon>Lactobacillales</taxon>
        <taxon>Lactobacillaceae</taxon>
        <taxon>Companilactobacillus</taxon>
    </lineage>
</organism>
<dbReference type="Pfam" id="PF03275">
    <property type="entry name" value="GLF"/>
    <property type="match status" value="1"/>
</dbReference>
<dbReference type="AlphaFoldDB" id="A0A0R1KE56"/>
<evidence type="ECO:0000256" key="3">
    <source>
        <dbReference type="ARBA" id="ARBA00022630"/>
    </source>
</evidence>
<dbReference type="PANTHER" id="PTHR21197:SF0">
    <property type="entry name" value="UDP-GALACTOPYRANOSE MUTASE"/>
    <property type="match status" value="1"/>
</dbReference>
<reference evidence="7 8" key="1">
    <citation type="journal article" date="2015" name="Genome Announc.">
        <title>Expanding the biotechnology potential of lactobacilli through comparative genomics of 213 strains and associated genera.</title>
        <authorList>
            <person name="Sun Z."/>
            <person name="Harris H.M."/>
            <person name="McCann A."/>
            <person name="Guo C."/>
            <person name="Argimon S."/>
            <person name="Zhang W."/>
            <person name="Yang X."/>
            <person name="Jeffery I.B."/>
            <person name="Cooney J.C."/>
            <person name="Kagawa T.F."/>
            <person name="Liu W."/>
            <person name="Song Y."/>
            <person name="Salvetti E."/>
            <person name="Wrobel A."/>
            <person name="Rasinkangas P."/>
            <person name="Parkhill J."/>
            <person name="Rea M.C."/>
            <person name="O'Sullivan O."/>
            <person name="Ritari J."/>
            <person name="Douillard F.P."/>
            <person name="Paul Ross R."/>
            <person name="Yang R."/>
            <person name="Briner A.E."/>
            <person name="Felis G.E."/>
            <person name="de Vos W.M."/>
            <person name="Barrangou R."/>
            <person name="Klaenhammer T.R."/>
            <person name="Caufield P.W."/>
            <person name="Cui Y."/>
            <person name="Zhang H."/>
            <person name="O'Toole P.W."/>
        </authorList>
    </citation>
    <scope>NUCLEOTIDE SEQUENCE [LARGE SCALE GENOMIC DNA]</scope>
    <source>
        <strain evidence="7 8">DSM 19682</strain>
    </source>
</reference>
<dbReference type="Proteomes" id="UP000051248">
    <property type="component" value="Unassembled WGS sequence"/>
</dbReference>
<keyword evidence="4" id="KW-0274">FAD</keyword>
<keyword evidence="8" id="KW-1185">Reference proteome</keyword>
<evidence type="ECO:0000256" key="2">
    <source>
        <dbReference type="ARBA" id="ARBA00009321"/>
    </source>
</evidence>
<evidence type="ECO:0000256" key="5">
    <source>
        <dbReference type="ARBA" id="ARBA00023235"/>
    </source>
</evidence>
<accession>A0A0R1KE56</accession>
<dbReference type="SUPFAM" id="SSF51971">
    <property type="entry name" value="Nucleotide-binding domain"/>
    <property type="match status" value="1"/>
</dbReference>
<name>A0A0R1KE56_9LACO</name>
<comment type="caution">
    <text evidence="7">The sequence shown here is derived from an EMBL/GenBank/DDBJ whole genome shotgun (WGS) entry which is preliminary data.</text>
</comment>
<dbReference type="PATRIC" id="fig|1423775.4.peg.1420"/>
<dbReference type="InterPro" id="IPR004379">
    <property type="entry name" value="UDP-GALP_mutase"/>
</dbReference>
<evidence type="ECO:0000256" key="1">
    <source>
        <dbReference type="ARBA" id="ARBA00001974"/>
    </source>
</evidence>
<protein>
    <submittedName>
        <fullName evidence="7">UDP-galactopyranose mutase</fullName>
    </submittedName>
</protein>
<dbReference type="GO" id="GO:0008767">
    <property type="term" value="F:UDP-galactopyranose mutase activity"/>
    <property type="evidence" value="ECO:0007669"/>
    <property type="project" value="InterPro"/>
</dbReference>
<evidence type="ECO:0000256" key="4">
    <source>
        <dbReference type="ARBA" id="ARBA00022827"/>
    </source>
</evidence>
<comment type="similarity">
    <text evidence="2">Belongs to the UDP-galactopyranose/dTDP-fucopyranose mutase family.</text>
</comment>
<comment type="cofactor">
    <cofactor evidence="1">
        <name>FAD</name>
        <dbReference type="ChEBI" id="CHEBI:57692"/>
    </cofactor>
</comment>
<dbReference type="OrthoDB" id="9769600at2"/>
<keyword evidence="3" id="KW-0285">Flavoprotein</keyword>
<dbReference type="PANTHER" id="PTHR21197">
    <property type="entry name" value="UDP-GALACTOPYRANOSE MUTASE"/>
    <property type="match status" value="1"/>
</dbReference>
<dbReference type="GO" id="GO:0005829">
    <property type="term" value="C:cytosol"/>
    <property type="evidence" value="ECO:0007669"/>
    <property type="project" value="TreeGrafter"/>
</dbReference>
<evidence type="ECO:0000313" key="7">
    <source>
        <dbReference type="EMBL" id="KRK79028.1"/>
    </source>
</evidence>